<dbReference type="PANTHER" id="PTHR43479">
    <property type="entry name" value="ACREF/ENVCD OPERON REPRESSOR-RELATED"/>
    <property type="match status" value="1"/>
</dbReference>
<dbReference type="InterPro" id="IPR001647">
    <property type="entry name" value="HTH_TetR"/>
</dbReference>
<dbReference type="Pfam" id="PF00440">
    <property type="entry name" value="TetR_N"/>
    <property type="match status" value="1"/>
</dbReference>
<dbReference type="Gene3D" id="1.10.357.10">
    <property type="entry name" value="Tetracycline Repressor, domain 2"/>
    <property type="match status" value="1"/>
</dbReference>
<keyword evidence="1 2" id="KW-0238">DNA-binding</keyword>
<dbReference type="SUPFAM" id="SSF46689">
    <property type="entry name" value="Homeodomain-like"/>
    <property type="match status" value="1"/>
</dbReference>
<gene>
    <name evidence="5" type="ORF">skT53_29560</name>
</gene>
<dbReference type="SUPFAM" id="SSF48498">
    <property type="entry name" value="Tetracyclin repressor-like, C-terminal domain"/>
    <property type="match status" value="1"/>
</dbReference>
<accession>A0A7I8DJF0</accession>
<dbReference type="EMBL" id="AP023366">
    <property type="protein sequence ID" value="BCJ87971.1"/>
    <property type="molecule type" value="Genomic_DNA"/>
</dbReference>
<keyword evidence="6" id="KW-1185">Reference proteome</keyword>
<dbReference type="AlphaFoldDB" id="A0A7I8DJF0"/>
<dbReference type="GO" id="GO:0003677">
    <property type="term" value="F:DNA binding"/>
    <property type="evidence" value="ECO:0007669"/>
    <property type="project" value="UniProtKB-UniRule"/>
</dbReference>
<keyword evidence="3" id="KW-0472">Membrane</keyword>
<dbReference type="InterPro" id="IPR036271">
    <property type="entry name" value="Tet_transcr_reg_TetR-rel_C_sf"/>
</dbReference>
<keyword evidence="3" id="KW-0812">Transmembrane</keyword>
<evidence type="ECO:0000256" key="2">
    <source>
        <dbReference type="PROSITE-ProRule" id="PRU00335"/>
    </source>
</evidence>
<sequence>MPKVGMKEVRQQQVIEATMRCIVKKGLSQMSMKDIAVEAGVSTGIIYHYFKNKEDLLLQVLKESFRKSHERVMDTVEPLRQSREKLLKHLENINAVPKENPDFYIVLLNYLGQAPHNPEIHKIVTKFLSNLTSYANRYLSTDLTGGTFADVRLWHLPTILLALGMGLGIMWTLDRNSFSIEEMDVSLKDLISRYID</sequence>
<protein>
    <recommendedName>
        <fullName evidence="4">HTH tetR-type domain-containing protein</fullName>
    </recommendedName>
</protein>
<dbReference type="RefSeq" id="WP_226375241.1">
    <property type="nucleotide sequence ID" value="NZ_AP023366.1"/>
</dbReference>
<dbReference type="KEGG" id="eff:skT53_29560"/>
<dbReference type="InterPro" id="IPR050624">
    <property type="entry name" value="HTH-type_Tx_Regulator"/>
</dbReference>
<dbReference type="PROSITE" id="PS01081">
    <property type="entry name" value="HTH_TETR_1"/>
    <property type="match status" value="1"/>
</dbReference>
<evidence type="ECO:0000256" key="3">
    <source>
        <dbReference type="SAM" id="Phobius"/>
    </source>
</evidence>
<dbReference type="PANTHER" id="PTHR43479:SF22">
    <property type="entry name" value="TRANSCRIPTIONAL REGULATOR, TETR FAMILY"/>
    <property type="match status" value="1"/>
</dbReference>
<dbReference type="InterPro" id="IPR009057">
    <property type="entry name" value="Homeodomain-like_sf"/>
</dbReference>
<feature type="domain" description="HTH tetR-type" evidence="4">
    <location>
        <begin position="8"/>
        <end position="68"/>
    </location>
</feature>
<dbReference type="PROSITE" id="PS50977">
    <property type="entry name" value="HTH_TETR_2"/>
    <property type="match status" value="1"/>
</dbReference>
<evidence type="ECO:0000256" key="1">
    <source>
        <dbReference type="ARBA" id="ARBA00023125"/>
    </source>
</evidence>
<dbReference type="Proteomes" id="UP000593802">
    <property type="component" value="Chromosome"/>
</dbReference>
<evidence type="ECO:0000313" key="6">
    <source>
        <dbReference type="Proteomes" id="UP000593802"/>
    </source>
</evidence>
<proteinExistence type="predicted"/>
<feature type="transmembrane region" description="Helical" evidence="3">
    <location>
        <begin position="153"/>
        <end position="173"/>
    </location>
</feature>
<name>A0A7I8DJF0_9BACL</name>
<evidence type="ECO:0000313" key="5">
    <source>
        <dbReference type="EMBL" id="BCJ87971.1"/>
    </source>
</evidence>
<dbReference type="PRINTS" id="PR00455">
    <property type="entry name" value="HTHTETR"/>
</dbReference>
<reference evidence="5 6" key="1">
    <citation type="submission" date="2020-08" db="EMBL/GenBank/DDBJ databases">
        <title>Complete Genome Sequence of Effusibacillus dendaii Strain skT53, Isolated from Farmland soil.</title>
        <authorList>
            <person name="Konishi T."/>
            <person name="Kawasaki H."/>
        </authorList>
    </citation>
    <scope>NUCLEOTIDE SEQUENCE [LARGE SCALE GENOMIC DNA]</scope>
    <source>
        <strain evidence="6">skT53</strain>
    </source>
</reference>
<evidence type="ECO:0000259" key="4">
    <source>
        <dbReference type="PROSITE" id="PS50977"/>
    </source>
</evidence>
<dbReference type="InterPro" id="IPR023772">
    <property type="entry name" value="DNA-bd_HTH_TetR-type_CS"/>
</dbReference>
<organism evidence="5 6">
    <name type="scientific">Effusibacillus dendaii</name>
    <dbReference type="NCBI Taxonomy" id="2743772"/>
    <lineage>
        <taxon>Bacteria</taxon>
        <taxon>Bacillati</taxon>
        <taxon>Bacillota</taxon>
        <taxon>Bacilli</taxon>
        <taxon>Bacillales</taxon>
        <taxon>Alicyclobacillaceae</taxon>
        <taxon>Effusibacillus</taxon>
    </lineage>
</organism>
<keyword evidence="3" id="KW-1133">Transmembrane helix</keyword>
<feature type="DNA-binding region" description="H-T-H motif" evidence="2">
    <location>
        <begin position="31"/>
        <end position="50"/>
    </location>
</feature>